<dbReference type="NCBIfam" id="TIGR02927">
    <property type="entry name" value="SucB_Actino"/>
    <property type="match status" value="1"/>
</dbReference>
<dbReference type="SUPFAM" id="SSF52777">
    <property type="entry name" value="CoA-dependent acyltransferases"/>
    <property type="match status" value="1"/>
</dbReference>
<dbReference type="OrthoDB" id="9805770at2"/>
<evidence type="ECO:0000256" key="6">
    <source>
        <dbReference type="RuleBase" id="RU003423"/>
    </source>
</evidence>
<feature type="region of interest" description="Disordered" evidence="7">
    <location>
        <begin position="83"/>
        <end position="130"/>
    </location>
</feature>
<feature type="compositionally biased region" description="Low complexity" evidence="7">
    <location>
        <begin position="227"/>
        <end position="238"/>
    </location>
</feature>
<dbReference type="EC" id="2.3.1.-" evidence="6"/>
<reference evidence="10 11" key="1">
    <citation type="submission" date="2013-05" db="EMBL/GenBank/DDBJ databases">
        <title>The Genome Sequence of Actinobaculum schaalii FB123-CNA2.</title>
        <authorList>
            <consortium name="The Broad Institute Genomics Platform"/>
            <person name="Earl A."/>
            <person name="Ward D."/>
            <person name="Feldgarden M."/>
            <person name="Gevers D."/>
            <person name="Saerens B."/>
            <person name="Vaneechoutte M."/>
            <person name="Walker B."/>
            <person name="Young S."/>
            <person name="Zeng Q."/>
            <person name="Gargeya S."/>
            <person name="Fitzgerald M."/>
            <person name="Haas B."/>
            <person name="Abouelleil A."/>
            <person name="Allen A.W."/>
            <person name="Alvarado L."/>
            <person name="Arachchi H.M."/>
            <person name="Berlin A.M."/>
            <person name="Chapman S.B."/>
            <person name="Gainer-Dewar J."/>
            <person name="Goldberg J."/>
            <person name="Griggs A."/>
            <person name="Gujja S."/>
            <person name="Hansen M."/>
            <person name="Howarth C."/>
            <person name="Imamovic A."/>
            <person name="Ireland A."/>
            <person name="Larimer J."/>
            <person name="McCowan C."/>
            <person name="Murphy C."/>
            <person name="Pearson M."/>
            <person name="Poon T.W."/>
            <person name="Priest M."/>
            <person name="Roberts A."/>
            <person name="Saif S."/>
            <person name="Shea T."/>
            <person name="Sisk P."/>
            <person name="Sykes S."/>
            <person name="Wortman J."/>
            <person name="Nusbaum C."/>
            <person name="Birren B."/>
        </authorList>
    </citation>
    <scope>NUCLEOTIDE SEQUENCE [LARGE SCALE GENOMIC DNA]</scope>
    <source>
        <strain evidence="10 11">FB123-CNA-2</strain>
    </source>
</reference>
<dbReference type="FunFam" id="3.30.559.10:FF:000007">
    <property type="entry name" value="Dihydrolipoamide acetyltransferase component of pyruvate dehydrogenase complex"/>
    <property type="match status" value="1"/>
</dbReference>
<dbReference type="InterPro" id="IPR001078">
    <property type="entry name" value="2-oxoacid_DH_actylTfrase"/>
</dbReference>
<dbReference type="Proteomes" id="UP000014393">
    <property type="component" value="Unassembled WGS sequence"/>
</dbReference>
<feature type="compositionally biased region" description="Polar residues" evidence="7">
    <location>
        <begin position="239"/>
        <end position="254"/>
    </location>
</feature>
<dbReference type="EMBL" id="AGWM01000010">
    <property type="protein sequence ID" value="EPD27064.1"/>
    <property type="molecule type" value="Genomic_DNA"/>
</dbReference>
<dbReference type="HOGENOM" id="CLU_016733_10_1_11"/>
<dbReference type="PROSITE" id="PS50968">
    <property type="entry name" value="BIOTINYL_LIPOYL"/>
    <property type="match status" value="2"/>
</dbReference>
<dbReference type="RefSeq" id="WP_016442624.1">
    <property type="nucleotide sequence ID" value="NZ_KE150262.1"/>
</dbReference>
<dbReference type="InterPro" id="IPR011053">
    <property type="entry name" value="Single_hybrid_motif"/>
</dbReference>
<feature type="domain" description="Lipoyl-binding" evidence="8">
    <location>
        <begin position="2"/>
        <end position="77"/>
    </location>
</feature>
<dbReference type="InterPro" id="IPR023213">
    <property type="entry name" value="CAT-like_dom_sf"/>
</dbReference>
<feature type="region of interest" description="Disordered" evidence="7">
    <location>
        <begin position="320"/>
        <end position="359"/>
    </location>
</feature>
<dbReference type="SUPFAM" id="SSF47005">
    <property type="entry name" value="Peripheral subunit-binding domain of 2-oxo acid dehydrogenase complex"/>
    <property type="match status" value="1"/>
</dbReference>
<dbReference type="GO" id="GO:0005737">
    <property type="term" value="C:cytoplasm"/>
    <property type="evidence" value="ECO:0007669"/>
    <property type="project" value="TreeGrafter"/>
</dbReference>
<dbReference type="InterPro" id="IPR050743">
    <property type="entry name" value="2-oxoacid_DH_E2_comp"/>
</dbReference>
<dbReference type="InterPro" id="IPR014276">
    <property type="entry name" value="2-oxoglutarate_DH_E2"/>
</dbReference>
<evidence type="ECO:0000256" key="1">
    <source>
        <dbReference type="ARBA" id="ARBA00001938"/>
    </source>
</evidence>
<dbReference type="InterPro" id="IPR003016">
    <property type="entry name" value="2-oxoA_DH_lipoyl-BS"/>
</dbReference>
<feature type="region of interest" description="Disordered" evidence="7">
    <location>
        <begin position="227"/>
        <end position="266"/>
    </location>
</feature>
<dbReference type="PANTHER" id="PTHR43178">
    <property type="entry name" value="DIHYDROLIPOAMIDE ACETYLTRANSFERASE COMPONENT OF PYRUVATE DEHYDROGENASE COMPLEX"/>
    <property type="match status" value="1"/>
</dbReference>
<dbReference type="CDD" id="cd06849">
    <property type="entry name" value="lipoyl_domain"/>
    <property type="match status" value="2"/>
</dbReference>
<dbReference type="Pfam" id="PF00198">
    <property type="entry name" value="2-oxoacid_dh"/>
    <property type="match status" value="1"/>
</dbReference>
<evidence type="ECO:0000256" key="7">
    <source>
        <dbReference type="SAM" id="MobiDB-lite"/>
    </source>
</evidence>
<dbReference type="SUPFAM" id="SSF51230">
    <property type="entry name" value="Single hybrid motif"/>
    <property type="match status" value="2"/>
</dbReference>
<dbReference type="Pfam" id="PF00364">
    <property type="entry name" value="Biotin_lipoyl"/>
    <property type="match status" value="2"/>
</dbReference>
<dbReference type="PROSITE" id="PS00189">
    <property type="entry name" value="LIPOYL"/>
    <property type="match status" value="2"/>
</dbReference>
<dbReference type="PANTHER" id="PTHR43178:SF5">
    <property type="entry name" value="LIPOAMIDE ACYLTRANSFERASE COMPONENT OF BRANCHED-CHAIN ALPHA-KETO ACID DEHYDROGENASE COMPLEX, MITOCHONDRIAL"/>
    <property type="match status" value="1"/>
</dbReference>
<dbReference type="InterPro" id="IPR036625">
    <property type="entry name" value="E3-bd_dom_sf"/>
</dbReference>
<feature type="compositionally biased region" description="Low complexity" evidence="7">
    <location>
        <begin position="340"/>
        <end position="351"/>
    </location>
</feature>
<evidence type="ECO:0000256" key="5">
    <source>
        <dbReference type="ARBA" id="ARBA00023315"/>
    </source>
</evidence>
<evidence type="ECO:0000259" key="9">
    <source>
        <dbReference type="PROSITE" id="PS51826"/>
    </source>
</evidence>
<name>S2WGP1_9ACTO</name>
<evidence type="ECO:0000313" key="11">
    <source>
        <dbReference type="Proteomes" id="UP000014393"/>
    </source>
</evidence>
<keyword evidence="3 6" id="KW-0808">Transferase</keyword>
<dbReference type="Pfam" id="PF02817">
    <property type="entry name" value="E3_binding"/>
    <property type="match status" value="1"/>
</dbReference>
<sequence length="591" mass="60512">MSEPLKMPALGESVTTGTVTAWLKQVGDTVSLDEPIVEVSTDKVDSEVPSPAEGVIEQILVQEDEEVEVGAILAYIGDGSGLAAPAAPASNANHAEAPAPAAAPAAPAPAPAADAAPAAPAPQQGSSAATGVEVKMPALGESVSEGTVTSWLVAEGDEVEADQPIVEVSTDKVDSEVPAPAAGTIQKIVVQEDETVAVGTVIAYIGDGAAAPAPAAPAAGAAPAEAPASVAAVQEPASGTPQHGTPAQQENQAHTPDLDVADAGTGFSEPDAYITPIVRKLAKDLDVDLSAVKGSGVGGRIRRQDVEEAAAAAKKAAEEAARAQAAASQPAPAPAPAPAPTKKAVPSAPSAEAAQLRGTTAKMTRLRQTIAKRMVESLQISAQLTTVIKVDVTKIVKLREANKAAFAEREGTKLTYLPFFVKAAIDTLKNHPKLNATIKDNEVEYFDYENIGIAVDTPKGLFVPVIKNAGDLNIAGLARAINTGAAKVRNGEAAVDDLTGGTFTITNTGSNGVMFDTPVINQPEVAILGIGAIMREPGIVKDADGNESIGIRSYLYPAITYDHRLVDGADAGRFLKEFKARLEEADFEGAF</sequence>
<protein>
    <recommendedName>
        <fullName evidence="6">Dihydrolipoamide acetyltransferase component of pyruvate dehydrogenase complex</fullName>
        <ecNumber evidence="6">2.3.1.-</ecNumber>
    </recommendedName>
</protein>
<feature type="compositionally biased region" description="Low complexity" evidence="7">
    <location>
        <begin position="83"/>
        <end position="122"/>
    </location>
</feature>
<organism evidence="10 11">
    <name type="scientific">Actinotignum schaalii FB123-CNA-2</name>
    <dbReference type="NCBI Taxonomy" id="883067"/>
    <lineage>
        <taxon>Bacteria</taxon>
        <taxon>Bacillati</taxon>
        <taxon>Actinomycetota</taxon>
        <taxon>Actinomycetes</taxon>
        <taxon>Actinomycetales</taxon>
        <taxon>Actinomycetaceae</taxon>
        <taxon>Actinotignum</taxon>
    </lineage>
</organism>
<accession>S2WGP1</accession>
<dbReference type="AlphaFoldDB" id="S2WGP1"/>
<dbReference type="InterPro" id="IPR000089">
    <property type="entry name" value="Biotin_lipoyl"/>
</dbReference>
<dbReference type="Gene3D" id="4.10.320.10">
    <property type="entry name" value="E3-binding domain"/>
    <property type="match status" value="1"/>
</dbReference>
<evidence type="ECO:0000259" key="8">
    <source>
        <dbReference type="PROSITE" id="PS50968"/>
    </source>
</evidence>
<comment type="similarity">
    <text evidence="2 6">Belongs to the 2-oxoacid dehydrogenase family.</text>
</comment>
<dbReference type="eggNOG" id="COG0508">
    <property type="taxonomic scope" value="Bacteria"/>
</dbReference>
<feature type="domain" description="Lipoyl-binding" evidence="8">
    <location>
        <begin position="131"/>
        <end position="206"/>
    </location>
</feature>
<keyword evidence="5 6" id="KW-0012">Acyltransferase</keyword>
<proteinExistence type="inferred from homology"/>
<dbReference type="Gene3D" id="3.30.559.10">
    <property type="entry name" value="Chloramphenicol acetyltransferase-like domain"/>
    <property type="match status" value="1"/>
</dbReference>
<evidence type="ECO:0000256" key="3">
    <source>
        <dbReference type="ARBA" id="ARBA00022679"/>
    </source>
</evidence>
<dbReference type="PATRIC" id="fig|883067.3.peg.981"/>
<keyword evidence="11" id="KW-1185">Reference proteome</keyword>
<evidence type="ECO:0000313" key="10">
    <source>
        <dbReference type="EMBL" id="EPD27064.1"/>
    </source>
</evidence>
<evidence type="ECO:0000256" key="4">
    <source>
        <dbReference type="ARBA" id="ARBA00022823"/>
    </source>
</evidence>
<keyword evidence="4 6" id="KW-0450">Lipoyl</keyword>
<feature type="domain" description="Peripheral subunit-binding (PSBD)" evidence="9">
    <location>
        <begin position="273"/>
        <end position="310"/>
    </location>
</feature>
<dbReference type="InterPro" id="IPR004167">
    <property type="entry name" value="PSBD"/>
</dbReference>
<dbReference type="STRING" id="59505.FB03_01310"/>
<dbReference type="GO" id="GO:0016407">
    <property type="term" value="F:acetyltransferase activity"/>
    <property type="evidence" value="ECO:0007669"/>
    <property type="project" value="TreeGrafter"/>
</dbReference>
<gene>
    <name evidence="10" type="ORF">HMPREF9237_01001</name>
</gene>
<dbReference type="PROSITE" id="PS51826">
    <property type="entry name" value="PSBD"/>
    <property type="match status" value="1"/>
</dbReference>
<comment type="caution">
    <text evidence="10">The sequence shown here is derived from an EMBL/GenBank/DDBJ whole genome shotgun (WGS) entry which is preliminary data.</text>
</comment>
<evidence type="ECO:0000256" key="2">
    <source>
        <dbReference type="ARBA" id="ARBA00007317"/>
    </source>
</evidence>
<dbReference type="GO" id="GO:0031405">
    <property type="term" value="F:lipoic acid binding"/>
    <property type="evidence" value="ECO:0007669"/>
    <property type="project" value="TreeGrafter"/>
</dbReference>
<comment type="cofactor">
    <cofactor evidence="1 6">
        <name>(R)-lipoate</name>
        <dbReference type="ChEBI" id="CHEBI:83088"/>
    </cofactor>
</comment>
<dbReference type="Gene3D" id="2.40.50.100">
    <property type="match status" value="2"/>
</dbReference>